<dbReference type="Pfam" id="PF05598">
    <property type="entry name" value="DUF772"/>
    <property type="match status" value="1"/>
</dbReference>
<dbReference type="AlphaFoldDB" id="A0A271LK82"/>
<name>A0A271LK82_9HYPH</name>
<dbReference type="InterPro" id="IPR008490">
    <property type="entry name" value="Transposase_InsH_N"/>
</dbReference>
<accession>A0A271LK82</accession>
<organism evidence="2 3">
    <name type="scientific">Mesorhizobium temperatum</name>
    <dbReference type="NCBI Taxonomy" id="241416"/>
    <lineage>
        <taxon>Bacteria</taxon>
        <taxon>Pseudomonadati</taxon>
        <taxon>Pseudomonadota</taxon>
        <taxon>Alphaproteobacteria</taxon>
        <taxon>Hyphomicrobiales</taxon>
        <taxon>Phyllobacteriaceae</taxon>
        <taxon>Mesorhizobium</taxon>
    </lineage>
</organism>
<evidence type="ECO:0000313" key="3">
    <source>
        <dbReference type="Proteomes" id="UP000216442"/>
    </source>
</evidence>
<evidence type="ECO:0000259" key="1">
    <source>
        <dbReference type="Pfam" id="PF05598"/>
    </source>
</evidence>
<evidence type="ECO:0000313" key="2">
    <source>
        <dbReference type="EMBL" id="PAQ07608.1"/>
    </source>
</evidence>
<dbReference type="OrthoDB" id="8098352at2"/>
<protein>
    <recommendedName>
        <fullName evidence="1">Transposase InsH N-terminal domain-containing protein</fullName>
    </recommendedName>
</protein>
<keyword evidence="3" id="KW-1185">Reference proteome</keyword>
<dbReference type="EMBL" id="NPKJ01000057">
    <property type="protein sequence ID" value="PAQ07608.1"/>
    <property type="molecule type" value="Genomic_DNA"/>
</dbReference>
<comment type="caution">
    <text evidence="2">The sequence shown here is derived from an EMBL/GenBank/DDBJ whole genome shotgun (WGS) entry which is preliminary data.</text>
</comment>
<gene>
    <name evidence="2" type="ORF">CIT26_19910</name>
</gene>
<proteinExistence type="predicted"/>
<feature type="domain" description="Transposase InsH N-terminal" evidence="1">
    <location>
        <begin position="84"/>
        <end position="136"/>
    </location>
</feature>
<dbReference type="Proteomes" id="UP000216442">
    <property type="component" value="Unassembled WGS sequence"/>
</dbReference>
<sequence>MSPNATEGGRATWRDLLITDRKAGAPRETTPLWPAGHLPLKEVFAQKPNGDSVVMVAAGRSGMADRVLGQLSLADGLAASDETIRTLLGHLSGPGSGNTSYPAEPLVRCLLLGMWHGLSDPAIEAQIRDRLSFRRLPVSAFRIARPTIRHCGASARS</sequence>
<reference evidence="2 3" key="1">
    <citation type="submission" date="2017-08" db="EMBL/GenBank/DDBJ databases">
        <title>Mesorhizobium wenxinae sp. nov., a novel rhizobial species isolated from root nodules of chickpea (Cicer arietinum L.).</title>
        <authorList>
            <person name="Zhang J."/>
        </authorList>
    </citation>
    <scope>NUCLEOTIDE SEQUENCE [LARGE SCALE GENOMIC DNA]</scope>
    <source>
        <strain evidence="2 3">SDW018</strain>
    </source>
</reference>